<sequence>MTTHWTQQPPLVTADDVTRRVEELIGAAVTEQIWYLMTDADGLQLPVLPSVETIPEPEPGLVGNLVHIVDDILDSSAPGGRVVFVLERPGAVVPTDRDVTWADALRPECLRQSVHCAGIYSSTEIGVRLIPPTPGRAQSVGPVPRAR</sequence>
<name>A0A541AZJ1_9NOCA</name>
<dbReference type="EMBL" id="VIGH01000012">
    <property type="protein sequence ID" value="TQF65489.1"/>
    <property type="molecule type" value="Genomic_DNA"/>
</dbReference>
<dbReference type="RefSeq" id="WP_142103212.1">
    <property type="nucleotide sequence ID" value="NZ_VIGH01000012.1"/>
</dbReference>
<protein>
    <submittedName>
        <fullName evidence="1">Uncharacterized protein</fullName>
    </submittedName>
</protein>
<evidence type="ECO:0000313" key="2">
    <source>
        <dbReference type="Proteomes" id="UP000316256"/>
    </source>
</evidence>
<keyword evidence="2" id="KW-1185">Reference proteome</keyword>
<gene>
    <name evidence="1" type="ORF">FK531_21745</name>
</gene>
<dbReference type="OrthoDB" id="5123240at2"/>
<dbReference type="Proteomes" id="UP000316256">
    <property type="component" value="Unassembled WGS sequence"/>
</dbReference>
<proteinExistence type="predicted"/>
<organism evidence="1 2">
    <name type="scientific">Rhodococcus spelaei</name>
    <dbReference type="NCBI Taxonomy" id="2546320"/>
    <lineage>
        <taxon>Bacteria</taxon>
        <taxon>Bacillati</taxon>
        <taxon>Actinomycetota</taxon>
        <taxon>Actinomycetes</taxon>
        <taxon>Mycobacteriales</taxon>
        <taxon>Nocardiaceae</taxon>
        <taxon>Rhodococcus</taxon>
    </lineage>
</organism>
<comment type="caution">
    <text evidence="1">The sequence shown here is derived from an EMBL/GenBank/DDBJ whole genome shotgun (WGS) entry which is preliminary data.</text>
</comment>
<evidence type="ECO:0000313" key="1">
    <source>
        <dbReference type="EMBL" id="TQF65489.1"/>
    </source>
</evidence>
<reference evidence="1 2" key="1">
    <citation type="submission" date="2019-06" db="EMBL/GenBank/DDBJ databases">
        <title>Rhodococcus spaelei sp. nov., isolated from a cave.</title>
        <authorList>
            <person name="Lee S.D."/>
        </authorList>
    </citation>
    <scope>NUCLEOTIDE SEQUENCE [LARGE SCALE GENOMIC DNA]</scope>
    <source>
        <strain evidence="1 2">C9-5</strain>
    </source>
</reference>
<accession>A0A541AZJ1</accession>
<dbReference type="AlphaFoldDB" id="A0A541AZJ1"/>